<dbReference type="InterPro" id="IPR003719">
    <property type="entry name" value="Phenazine_PhzF-like"/>
</dbReference>
<comment type="similarity">
    <text evidence="1">Belongs to the PhzF family.</text>
</comment>
<dbReference type="OrthoDB" id="9788221at2"/>
<dbReference type="RefSeq" id="WP_058265928.1">
    <property type="nucleotide sequence ID" value="NZ_FMYN01000006.1"/>
</dbReference>
<evidence type="ECO:0000313" key="5">
    <source>
        <dbReference type="Proteomes" id="UP000053797"/>
    </source>
</evidence>
<keyword evidence="2" id="KW-0413">Isomerase</keyword>
<dbReference type="NCBIfam" id="TIGR00654">
    <property type="entry name" value="PhzF_family"/>
    <property type="match status" value="1"/>
</dbReference>
<sequence length="303" mass="33701">MIETLHYDVFTTMPGSGNPAGVVLDADQLTEPEMQRIARTNGFIETTFVLSSEQADYRMRYFAPEREMDLCGHGTIAALTALDSKIRLSTACQIETKSGILPVMRLANGMFRLQQGQPQLHQFDGDIKHVLAAIGLELTHLDDRWPIVYGSTGNWTLLLPIRRLEDFHRMVPDNQRFTTVLTDLPQASIHPICLDTYDRQATMHGRHFSATGAGSVEDPVTGTASGVMGVYYRKFIQPLETETAIIVEQGHEMGRPGQVGIRISGEGLDHSKWKVEMDGQAVFVGVKRVGEEEADVETFHLGF</sequence>
<gene>
    <name evidence="4" type="ORF">AS033_14825</name>
</gene>
<evidence type="ECO:0000313" key="4">
    <source>
        <dbReference type="EMBL" id="KSU47929.1"/>
    </source>
</evidence>
<feature type="active site" evidence="3">
    <location>
        <position position="45"/>
    </location>
</feature>
<dbReference type="PANTHER" id="PTHR13774:SF17">
    <property type="entry name" value="PHENAZINE BIOSYNTHESIS-LIKE DOMAIN-CONTAINING PROTEIN"/>
    <property type="match status" value="1"/>
</dbReference>
<dbReference type="Proteomes" id="UP000053797">
    <property type="component" value="Unassembled WGS sequence"/>
</dbReference>
<proteinExistence type="inferred from homology"/>
<dbReference type="SUPFAM" id="SSF54506">
    <property type="entry name" value="Diaminopimelate epimerase-like"/>
    <property type="match status" value="1"/>
</dbReference>
<name>A0A0V8GCC5_9BACL</name>
<protein>
    <recommendedName>
        <fullName evidence="6">Isomerase</fullName>
    </recommendedName>
</protein>
<organism evidence="4 5">
    <name type="scientific">Exiguobacterium indicum</name>
    <dbReference type="NCBI Taxonomy" id="296995"/>
    <lineage>
        <taxon>Bacteria</taxon>
        <taxon>Bacillati</taxon>
        <taxon>Bacillota</taxon>
        <taxon>Bacilli</taxon>
        <taxon>Bacillales</taxon>
        <taxon>Bacillales Family XII. Incertae Sedis</taxon>
        <taxon>Exiguobacterium</taxon>
    </lineage>
</organism>
<dbReference type="GO" id="GO:0016853">
    <property type="term" value="F:isomerase activity"/>
    <property type="evidence" value="ECO:0007669"/>
    <property type="project" value="UniProtKB-KW"/>
</dbReference>
<evidence type="ECO:0000256" key="2">
    <source>
        <dbReference type="ARBA" id="ARBA00023235"/>
    </source>
</evidence>
<dbReference type="AlphaFoldDB" id="A0A0V8GCC5"/>
<dbReference type="EMBL" id="LNQL01000006">
    <property type="protein sequence ID" value="KSU47929.1"/>
    <property type="molecule type" value="Genomic_DNA"/>
</dbReference>
<dbReference type="GO" id="GO:0005737">
    <property type="term" value="C:cytoplasm"/>
    <property type="evidence" value="ECO:0007669"/>
    <property type="project" value="TreeGrafter"/>
</dbReference>
<dbReference type="Pfam" id="PF02567">
    <property type="entry name" value="PhzC-PhzF"/>
    <property type="match status" value="1"/>
</dbReference>
<evidence type="ECO:0000256" key="1">
    <source>
        <dbReference type="ARBA" id="ARBA00008270"/>
    </source>
</evidence>
<accession>A0A0V8GCC5</accession>
<reference evidence="4 5" key="1">
    <citation type="journal article" date="2015" name="Int. J. Syst. Evol. Microbiol.">
        <title>Exiguobacterium enclense sp. nov., isolated from sediment.</title>
        <authorList>
            <person name="Dastager S.G."/>
            <person name="Mawlankar R."/>
            <person name="Sonalkar V.V."/>
            <person name="Thorat M.N."/>
            <person name="Mual P."/>
            <person name="Verma A."/>
            <person name="Krishnamurthi S."/>
            <person name="Tang S.K."/>
            <person name="Li W.J."/>
        </authorList>
    </citation>
    <scope>NUCLEOTIDE SEQUENCE [LARGE SCALE GENOMIC DNA]</scope>
    <source>
        <strain evidence="4 5">NIO-1109</strain>
    </source>
</reference>
<evidence type="ECO:0000256" key="3">
    <source>
        <dbReference type="PIRSR" id="PIRSR016184-1"/>
    </source>
</evidence>
<comment type="caution">
    <text evidence="4">The sequence shown here is derived from an EMBL/GenBank/DDBJ whole genome shotgun (WGS) entry which is preliminary data.</text>
</comment>
<dbReference type="Gene3D" id="3.10.310.10">
    <property type="entry name" value="Diaminopimelate Epimerase, Chain A, domain 1"/>
    <property type="match status" value="2"/>
</dbReference>
<evidence type="ECO:0008006" key="6">
    <source>
        <dbReference type="Google" id="ProtNLM"/>
    </source>
</evidence>
<dbReference type="PIRSF" id="PIRSF016184">
    <property type="entry name" value="PhzC_PhzF"/>
    <property type="match status" value="1"/>
</dbReference>
<dbReference type="PANTHER" id="PTHR13774">
    <property type="entry name" value="PHENAZINE BIOSYNTHESIS PROTEIN"/>
    <property type="match status" value="1"/>
</dbReference>